<sequence>MKTSAISEFYKKSLVDRIACIKDFADLSDDEVMQLKQFGALDFETANRMIENVFSSHALPLGIATNFLVDQKEILIPMALEEPSVVAAASNAAKLCRQTGGFETEGDEPIMIGQIQLVKLPSAKKGQENIRKHKQELIDAANEVDATLVKYGGGVKEIDTSILDTIKGEMLIVDLLVDVRDAMGANAINTIAERLTPRLEELSGGQARLRIISNLAIHRKSRAKAVWKKEELAVNTPEFKATGEEVVERILEAYAFADADPFRATTHNKGIMNGIDAVAIATGQDFRALEAGAHAYAWFKTKTYKPLTKYYKNKNGDLVGEIEIPTAVGLVGGAIKTHPIAKISIKLLKVKTAQEFGRVLACVGLAQNFAALRALATEGIQRGHMKLHAKNIAVAGGATGSLIDLVAEQMITEKNIRQARAEELVKEYSK</sequence>
<evidence type="ECO:0000313" key="5">
    <source>
        <dbReference type="Proteomes" id="UP000675968"/>
    </source>
</evidence>
<name>A0A8T4L2N3_9ARCH</name>
<dbReference type="SUPFAM" id="SSF55035">
    <property type="entry name" value="NAD-binding domain of HMG-CoA reductase"/>
    <property type="match status" value="1"/>
</dbReference>
<evidence type="ECO:0000313" key="4">
    <source>
        <dbReference type="EMBL" id="MBS3061011.1"/>
    </source>
</evidence>
<dbReference type="Pfam" id="PF00368">
    <property type="entry name" value="HMG-CoA_red"/>
    <property type="match status" value="1"/>
</dbReference>
<dbReference type="CDD" id="cd00644">
    <property type="entry name" value="HMG-CoA_reductase_classII"/>
    <property type="match status" value="1"/>
</dbReference>
<accession>A0A8T4L2N3</accession>
<dbReference type="GO" id="GO:0015936">
    <property type="term" value="P:coenzyme A metabolic process"/>
    <property type="evidence" value="ECO:0007669"/>
    <property type="project" value="InterPro"/>
</dbReference>
<evidence type="ECO:0000256" key="1">
    <source>
        <dbReference type="ARBA" id="ARBA00007661"/>
    </source>
</evidence>
<organism evidence="4 5">
    <name type="scientific">Candidatus Iainarchaeum sp</name>
    <dbReference type="NCBI Taxonomy" id="3101447"/>
    <lineage>
        <taxon>Archaea</taxon>
        <taxon>Candidatus Iainarchaeota</taxon>
        <taxon>Candidatus Iainarchaeia</taxon>
        <taxon>Candidatus Iainarchaeales</taxon>
        <taxon>Candidatus Iainarchaeaceae</taxon>
        <taxon>Candidatus Iainarchaeum</taxon>
    </lineage>
</organism>
<dbReference type="PANTHER" id="PTHR10572:SF24">
    <property type="entry name" value="3-HYDROXY-3-METHYLGLUTARYL-COENZYME A REDUCTASE"/>
    <property type="match status" value="1"/>
</dbReference>
<dbReference type="AlphaFoldDB" id="A0A8T4L2N3"/>
<reference evidence="4" key="1">
    <citation type="submission" date="2021-03" db="EMBL/GenBank/DDBJ databases">
        <authorList>
            <person name="Jaffe A."/>
        </authorList>
    </citation>
    <scope>NUCLEOTIDE SEQUENCE</scope>
    <source>
        <strain evidence="4">RIFCSPLOWO2_01_FULL_AR10_48_17</strain>
    </source>
</reference>
<dbReference type="InterPro" id="IPR009029">
    <property type="entry name" value="HMG_CoA_Rdtase_sub-bd_dom_sf"/>
</dbReference>
<reference evidence="4" key="2">
    <citation type="submission" date="2021-05" db="EMBL/GenBank/DDBJ databases">
        <title>Protein family content uncovers lineage relationships and bacterial pathway maintenance mechanisms in DPANN archaea.</title>
        <authorList>
            <person name="Castelle C.J."/>
            <person name="Meheust R."/>
            <person name="Jaffe A.L."/>
            <person name="Seitz K."/>
            <person name="Gong X."/>
            <person name="Baker B.J."/>
            <person name="Banfield J.F."/>
        </authorList>
    </citation>
    <scope>NUCLEOTIDE SEQUENCE</scope>
    <source>
        <strain evidence="4">RIFCSPLOWO2_01_FULL_AR10_48_17</strain>
    </source>
</reference>
<dbReference type="Gene3D" id="3.90.770.10">
    <property type="entry name" value="3-hydroxy-3-methylglutaryl-coenzyme A Reductase, Chain A, domain 2"/>
    <property type="match status" value="2"/>
</dbReference>
<dbReference type="NCBIfam" id="TIGR00532">
    <property type="entry name" value="HMG_CoA_R_NAD"/>
    <property type="match status" value="1"/>
</dbReference>
<dbReference type="SUPFAM" id="SSF56542">
    <property type="entry name" value="Substrate-binding domain of HMG-CoA reductase"/>
    <property type="match status" value="1"/>
</dbReference>
<proteinExistence type="inferred from homology"/>
<evidence type="ECO:0000256" key="2">
    <source>
        <dbReference type="ARBA" id="ARBA00023002"/>
    </source>
</evidence>
<comment type="caution">
    <text evidence="4">The sequence shown here is derived from an EMBL/GenBank/DDBJ whole genome shotgun (WGS) entry which is preliminary data.</text>
</comment>
<dbReference type="InterPro" id="IPR023076">
    <property type="entry name" value="HMG_CoA_Rdtase_CS"/>
</dbReference>
<protein>
    <recommendedName>
        <fullName evidence="3">3-hydroxy-3-methylglutaryl coenzyme A reductase</fullName>
        <shortName evidence="3">HMG-CoA reductase</shortName>
    </recommendedName>
</protein>
<dbReference type="InterPro" id="IPR004553">
    <property type="entry name" value="HMG_CoA_Rdtase_bac-typ"/>
</dbReference>
<comment type="similarity">
    <text evidence="1 3">Belongs to the HMG-CoA reductase family.</text>
</comment>
<dbReference type="InterPro" id="IPR002202">
    <property type="entry name" value="HMG_CoA_Rdtase"/>
</dbReference>
<keyword evidence="2 3" id="KW-0560">Oxidoreductase</keyword>
<dbReference type="GO" id="GO:0004420">
    <property type="term" value="F:hydroxymethylglutaryl-CoA reductase (NADPH) activity"/>
    <property type="evidence" value="ECO:0007669"/>
    <property type="project" value="InterPro"/>
</dbReference>
<dbReference type="Proteomes" id="UP000675968">
    <property type="component" value="Unassembled WGS sequence"/>
</dbReference>
<dbReference type="PROSITE" id="PS50065">
    <property type="entry name" value="HMG_COA_REDUCTASE_4"/>
    <property type="match status" value="1"/>
</dbReference>
<evidence type="ECO:0000256" key="3">
    <source>
        <dbReference type="RuleBase" id="RU361219"/>
    </source>
</evidence>
<dbReference type="EMBL" id="JAGVWC010000004">
    <property type="protein sequence ID" value="MBS3061011.1"/>
    <property type="molecule type" value="Genomic_DNA"/>
</dbReference>
<dbReference type="Gene3D" id="1.10.8.660">
    <property type="match status" value="1"/>
</dbReference>
<gene>
    <name evidence="4" type="ORF">J4215_00335</name>
</gene>
<dbReference type="InterPro" id="IPR009023">
    <property type="entry name" value="HMG_CoA_Rdtase_NAD(P)-bd_sf"/>
</dbReference>
<dbReference type="PANTHER" id="PTHR10572">
    <property type="entry name" value="3-HYDROXY-3-METHYLGLUTARYL-COENZYME A REDUCTASE"/>
    <property type="match status" value="1"/>
</dbReference>
<dbReference type="PROSITE" id="PS01192">
    <property type="entry name" value="HMG_COA_REDUCTASE_3"/>
    <property type="match status" value="1"/>
</dbReference>
<dbReference type="InterPro" id="IPR023074">
    <property type="entry name" value="HMG_CoA_Rdtase_cat_sf"/>
</dbReference>